<dbReference type="InterPro" id="IPR016166">
    <property type="entry name" value="FAD-bd_PCMH"/>
</dbReference>
<organism evidence="2">
    <name type="scientific">marine sediment metagenome</name>
    <dbReference type="NCBI Taxonomy" id="412755"/>
    <lineage>
        <taxon>unclassified sequences</taxon>
        <taxon>metagenomes</taxon>
        <taxon>ecological metagenomes</taxon>
    </lineage>
</organism>
<protein>
    <recommendedName>
        <fullName evidence="1">FAD-binding PCMH-type domain-containing protein</fullName>
    </recommendedName>
</protein>
<dbReference type="SUPFAM" id="SSF56176">
    <property type="entry name" value="FAD-binding/transporter-associated domain-like"/>
    <property type="match status" value="1"/>
</dbReference>
<evidence type="ECO:0000313" key="2">
    <source>
        <dbReference type="EMBL" id="GAH90278.1"/>
    </source>
</evidence>
<dbReference type="InterPro" id="IPR016169">
    <property type="entry name" value="FAD-bd_PCMH_sub2"/>
</dbReference>
<dbReference type="PANTHER" id="PTHR42934">
    <property type="entry name" value="GLYCOLATE OXIDASE SUBUNIT GLCD"/>
    <property type="match status" value="1"/>
</dbReference>
<dbReference type="InterPro" id="IPR051914">
    <property type="entry name" value="FAD-linked_OxidoTrans_Type4"/>
</dbReference>
<feature type="domain" description="FAD-binding PCMH-type" evidence="1">
    <location>
        <begin position="1"/>
        <end position="161"/>
    </location>
</feature>
<dbReference type="PANTHER" id="PTHR42934:SF2">
    <property type="entry name" value="GLYCOLATE OXIDASE SUBUNIT GLCD"/>
    <property type="match status" value="1"/>
</dbReference>
<dbReference type="Gene3D" id="3.30.465.10">
    <property type="match status" value="1"/>
</dbReference>
<dbReference type="InterPro" id="IPR006094">
    <property type="entry name" value="Oxid_FAD_bind_N"/>
</dbReference>
<dbReference type="InterPro" id="IPR036318">
    <property type="entry name" value="FAD-bd_PCMH-like_sf"/>
</dbReference>
<name>X1L7Y0_9ZZZZ</name>
<dbReference type="PROSITE" id="PS51387">
    <property type="entry name" value="FAD_PCMH"/>
    <property type="match status" value="1"/>
</dbReference>
<accession>X1L7Y0</accession>
<dbReference type="Pfam" id="PF01565">
    <property type="entry name" value="FAD_binding_4"/>
    <property type="match status" value="1"/>
</dbReference>
<feature type="non-terminal residue" evidence="2">
    <location>
        <position position="1"/>
    </location>
</feature>
<gene>
    <name evidence="2" type="ORF">S06H3_05797</name>
</gene>
<proteinExistence type="predicted"/>
<evidence type="ECO:0000259" key="1">
    <source>
        <dbReference type="PROSITE" id="PS51387"/>
    </source>
</evidence>
<sequence>EILKLANKEKFPVIVTGGGSGMAGGAVPNIDCVLLSEERLDKIEEVDKANLMITAQAGVSYGDLVKAAEDAGMFFPPKPRDVGAHVGGIVACNAAGARAIKYDVTKNFVKGVEVVLPSGEIVTLGGKLIKEAMGLDLLHLMIGSEGTLGVITKAVLQAHSKTSLQRNSGCLI</sequence>
<reference evidence="2" key="1">
    <citation type="journal article" date="2014" name="Front. Microbiol.">
        <title>High frequency of phylogenetically diverse reductive dehalogenase-homologous genes in deep subseafloor sedimentary metagenomes.</title>
        <authorList>
            <person name="Kawai M."/>
            <person name="Futagami T."/>
            <person name="Toyoda A."/>
            <person name="Takaki Y."/>
            <person name="Nishi S."/>
            <person name="Hori S."/>
            <person name="Arai W."/>
            <person name="Tsubouchi T."/>
            <person name="Morono Y."/>
            <person name="Uchiyama I."/>
            <person name="Ito T."/>
            <person name="Fujiyama A."/>
            <person name="Inagaki F."/>
            <person name="Takami H."/>
        </authorList>
    </citation>
    <scope>NUCLEOTIDE SEQUENCE</scope>
    <source>
        <strain evidence="2">Expedition CK06-06</strain>
    </source>
</reference>
<dbReference type="GO" id="GO:0071949">
    <property type="term" value="F:FAD binding"/>
    <property type="evidence" value="ECO:0007669"/>
    <property type="project" value="InterPro"/>
</dbReference>
<dbReference type="EMBL" id="BARV01002186">
    <property type="protein sequence ID" value="GAH90278.1"/>
    <property type="molecule type" value="Genomic_DNA"/>
</dbReference>
<dbReference type="AlphaFoldDB" id="X1L7Y0"/>
<comment type="caution">
    <text evidence="2">The sequence shown here is derived from an EMBL/GenBank/DDBJ whole genome shotgun (WGS) entry which is preliminary data.</text>
</comment>